<sequence>MRDPTWLAIPGRAILALLALLPAGCVSPAQQAAMDRGRCAGFGFAEGSDAFAGCMMNLSQQRDAEEAADDRAFMQRQAIENQARQDRANRR</sequence>
<feature type="chain" id="PRO_5040721665" description="Lipoprotein" evidence="1">
    <location>
        <begin position="33"/>
        <end position="91"/>
    </location>
</feature>
<reference evidence="2" key="1">
    <citation type="submission" date="2022-04" db="EMBL/GenBank/DDBJ databases">
        <title>Roseomonas acroporae sp. nov., isolated from coral Acropora digitifera.</title>
        <authorList>
            <person name="Sun H."/>
        </authorList>
    </citation>
    <scope>NUCLEOTIDE SEQUENCE</scope>
    <source>
        <strain evidence="2">NAR14</strain>
    </source>
</reference>
<name>A0A9X1YCG8_9PROT</name>
<comment type="caution">
    <text evidence="2">The sequence shown here is derived from an EMBL/GenBank/DDBJ whole genome shotgun (WGS) entry which is preliminary data.</text>
</comment>
<keyword evidence="3" id="KW-1185">Reference proteome</keyword>
<dbReference type="RefSeq" id="WP_248668283.1">
    <property type="nucleotide sequence ID" value="NZ_JALPRX010000076.1"/>
</dbReference>
<dbReference type="EMBL" id="JALPRX010000076">
    <property type="protein sequence ID" value="MCK8786167.1"/>
    <property type="molecule type" value="Genomic_DNA"/>
</dbReference>
<evidence type="ECO:0000313" key="2">
    <source>
        <dbReference type="EMBL" id="MCK8786167.1"/>
    </source>
</evidence>
<feature type="signal peptide" evidence="1">
    <location>
        <begin position="1"/>
        <end position="32"/>
    </location>
</feature>
<gene>
    <name evidence="2" type="ORF">M0638_17465</name>
</gene>
<evidence type="ECO:0000256" key="1">
    <source>
        <dbReference type="SAM" id="SignalP"/>
    </source>
</evidence>
<evidence type="ECO:0008006" key="4">
    <source>
        <dbReference type="Google" id="ProtNLM"/>
    </source>
</evidence>
<proteinExistence type="predicted"/>
<evidence type="ECO:0000313" key="3">
    <source>
        <dbReference type="Proteomes" id="UP001139516"/>
    </source>
</evidence>
<organism evidence="2 3">
    <name type="scientific">Roseomonas acroporae</name>
    <dbReference type="NCBI Taxonomy" id="2937791"/>
    <lineage>
        <taxon>Bacteria</taxon>
        <taxon>Pseudomonadati</taxon>
        <taxon>Pseudomonadota</taxon>
        <taxon>Alphaproteobacteria</taxon>
        <taxon>Acetobacterales</taxon>
        <taxon>Roseomonadaceae</taxon>
        <taxon>Roseomonas</taxon>
    </lineage>
</organism>
<accession>A0A9X1YCG8</accession>
<protein>
    <recommendedName>
        <fullName evidence="4">Lipoprotein</fullName>
    </recommendedName>
</protein>
<dbReference type="Proteomes" id="UP001139516">
    <property type="component" value="Unassembled WGS sequence"/>
</dbReference>
<dbReference type="AlphaFoldDB" id="A0A9X1YCG8"/>
<keyword evidence="1" id="KW-0732">Signal</keyword>